<proteinExistence type="predicted"/>
<comment type="caution">
    <text evidence="1">The sequence shown here is derived from an EMBL/GenBank/DDBJ whole genome shotgun (WGS) entry which is preliminary data.</text>
</comment>
<evidence type="ECO:0000313" key="1">
    <source>
        <dbReference type="EMBL" id="GAI37442.1"/>
    </source>
</evidence>
<dbReference type="AlphaFoldDB" id="X1N087"/>
<organism evidence="1">
    <name type="scientific">marine sediment metagenome</name>
    <dbReference type="NCBI Taxonomy" id="412755"/>
    <lineage>
        <taxon>unclassified sequences</taxon>
        <taxon>metagenomes</taxon>
        <taxon>ecological metagenomes</taxon>
    </lineage>
</organism>
<dbReference type="EMBL" id="BARV01031419">
    <property type="protein sequence ID" value="GAI37442.1"/>
    <property type="molecule type" value="Genomic_DNA"/>
</dbReference>
<accession>X1N087</accession>
<sequence length="71" mass="8470">MKRDKQWIMTCVLTGARAYQLYCLNKKPELFELLSNLTSELDKDSVFYLVRRIEHIFEKGTKEASDDKRRV</sequence>
<reference evidence="1" key="1">
    <citation type="journal article" date="2014" name="Front. Microbiol.">
        <title>High frequency of phylogenetically diverse reductive dehalogenase-homologous genes in deep subseafloor sedimentary metagenomes.</title>
        <authorList>
            <person name="Kawai M."/>
            <person name="Futagami T."/>
            <person name="Toyoda A."/>
            <person name="Takaki Y."/>
            <person name="Nishi S."/>
            <person name="Hori S."/>
            <person name="Arai W."/>
            <person name="Tsubouchi T."/>
            <person name="Morono Y."/>
            <person name="Uchiyama I."/>
            <person name="Ito T."/>
            <person name="Fujiyama A."/>
            <person name="Inagaki F."/>
            <person name="Takami H."/>
        </authorList>
    </citation>
    <scope>NUCLEOTIDE SEQUENCE</scope>
    <source>
        <strain evidence="1">Expedition CK06-06</strain>
    </source>
</reference>
<gene>
    <name evidence="1" type="ORF">S06H3_49723</name>
</gene>
<name>X1N087_9ZZZZ</name>
<protein>
    <submittedName>
        <fullName evidence="1">Uncharacterized protein</fullName>
    </submittedName>
</protein>